<keyword evidence="3" id="KW-1185">Reference proteome</keyword>
<comment type="caution">
    <text evidence="2">The sequence shown here is derived from an EMBL/GenBank/DDBJ whole genome shotgun (WGS) entry which is preliminary data.</text>
</comment>
<proteinExistence type="predicted"/>
<gene>
    <name evidence="2" type="ORF">PSTT_14342</name>
</gene>
<feature type="region of interest" description="Disordered" evidence="1">
    <location>
        <begin position="51"/>
        <end position="73"/>
    </location>
</feature>
<name>A0A2S4UN80_9BASI</name>
<feature type="non-terminal residue" evidence="2">
    <location>
        <position position="1"/>
    </location>
</feature>
<evidence type="ECO:0000313" key="3">
    <source>
        <dbReference type="Proteomes" id="UP000239156"/>
    </source>
</evidence>
<accession>A0A2S4UN80</accession>
<dbReference type="VEuPathDB" id="FungiDB:PSTT_14342"/>
<dbReference type="EMBL" id="PKSL01000223">
    <property type="protein sequence ID" value="POV98564.1"/>
    <property type="molecule type" value="Genomic_DNA"/>
</dbReference>
<feature type="compositionally biased region" description="Polar residues" evidence="1">
    <location>
        <begin position="51"/>
        <end position="63"/>
    </location>
</feature>
<sequence length="385" mass="43565">IPSMTSFDGQMVWSVWLRNNIPGRRYISLGALMEYLQRTLKFQIASPSPSPSVDQIHPSNMASSFEVPSPTNKTPLHDAANGYDYELSDYLQVDLATPTVLTHNRANDWAIECPWISWTLLEAVTEEAFEQPAAYQIPNGIDDFIDQFSRVFLDPKYLLILRNNLHELSNSKLGIEYTLRHQNAAILQRILNDHDRKPQTCDPPEKVQMRISGKVGKIVAIKTVEGFQNPDKNLQHHKLTISERSLLFRDHHEMIPEIPSPTPITPTTRIFYGARRSSVWSIQQGGMCPLVRPNELSLCPSLYTTNDPQQASEQPLHDHPAYPPGSPVAVFQFDMPTAVLHGHSPPTNDVTPFLVKQFTSGEDLENWGSFCCQNMDKNHCGFNHD</sequence>
<dbReference type="Proteomes" id="UP000239156">
    <property type="component" value="Unassembled WGS sequence"/>
</dbReference>
<reference evidence="2" key="1">
    <citation type="submission" date="2017-12" db="EMBL/GenBank/DDBJ databases">
        <title>Gene loss provides genomic basis for host adaptation in cereal stripe rust fungi.</title>
        <authorList>
            <person name="Xia C."/>
        </authorList>
    </citation>
    <scope>NUCLEOTIDE SEQUENCE [LARGE SCALE GENOMIC DNA]</scope>
    <source>
        <strain evidence="2">93-210</strain>
    </source>
</reference>
<evidence type="ECO:0000313" key="2">
    <source>
        <dbReference type="EMBL" id="POV98564.1"/>
    </source>
</evidence>
<dbReference type="AlphaFoldDB" id="A0A2S4UN80"/>
<dbReference type="VEuPathDB" id="FungiDB:PSHT_04476"/>
<evidence type="ECO:0000256" key="1">
    <source>
        <dbReference type="SAM" id="MobiDB-lite"/>
    </source>
</evidence>
<organism evidence="2 3">
    <name type="scientific">Puccinia striiformis</name>
    <dbReference type="NCBI Taxonomy" id="27350"/>
    <lineage>
        <taxon>Eukaryota</taxon>
        <taxon>Fungi</taxon>
        <taxon>Dikarya</taxon>
        <taxon>Basidiomycota</taxon>
        <taxon>Pucciniomycotina</taxon>
        <taxon>Pucciniomycetes</taxon>
        <taxon>Pucciniales</taxon>
        <taxon>Pucciniaceae</taxon>
        <taxon>Puccinia</taxon>
    </lineage>
</organism>
<protein>
    <submittedName>
        <fullName evidence="2">Uncharacterized protein</fullName>
    </submittedName>
</protein>